<dbReference type="AlphaFoldDB" id="A0AAV0UBV8"/>
<dbReference type="EC" id="4.2.2.10" evidence="6"/>
<dbReference type="InterPro" id="IPR002022">
    <property type="entry name" value="Pec_lyase"/>
</dbReference>
<proteinExistence type="predicted"/>
<dbReference type="PANTHER" id="PTHR31683">
    <property type="entry name" value="PECTATE LYASE 18-RELATED"/>
    <property type="match status" value="1"/>
</dbReference>
<evidence type="ECO:0000256" key="1">
    <source>
        <dbReference type="ARBA" id="ARBA00023157"/>
    </source>
</evidence>
<comment type="caution">
    <text evidence="8">The sequence shown here is derived from an EMBL/GenBank/DDBJ whole genome shotgun (WGS) entry which is preliminary data.</text>
</comment>
<reference evidence="8" key="1">
    <citation type="submission" date="2022-12" db="EMBL/GenBank/DDBJ databases">
        <authorList>
            <person name="Webb A."/>
        </authorList>
    </citation>
    <scope>NUCLEOTIDE SEQUENCE</scope>
    <source>
        <strain evidence="8">Hp1</strain>
    </source>
</reference>
<evidence type="ECO:0000256" key="6">
    <source>
        <dbReference type="ARBA" id="ARBA00039082"/>
    </source>
</evidence>
<dbReference type="InterPro" id="IPR045032">
    <property type="entry name" value="PEL"/>
</dbReference>
<accession>A0AAV0UBV8</accession>
<dbReference type="Pfam" id="PF00544">
    <property type="entry name" value="Pectate_lyase_4"/>
    <property type="match status" value="1"/>
</dbReference>
<evidence type="ECO:0000259" key="7">
    <source>
        <dbReference type="SMART" id="SM00656"/>
    </source>
</evidence>
<organism evidence="8 9">
    <name type="scientific">Hyaloperonospora brassicae</name>
    <name type="common">Brassica downy mildew</name>
    <name type="synonym">Peronospora brassicae</name>
    <dbReference type="NCBI Taxonomy" id="162125"/>
    <lineage>
        <taxon>Eukaryota</taxon>
        <taxon>Sar</taxon>
        <taxon>Stramenopiles</taxon>
        <taxon>Oomycota</taxon>
        <taxon>Peronosporomycetes</taxon>
        <taxon>Peronosporales</taxon>
        <taxon>Peronosporaceae</taxon>
        <taxon>Hyaloperonospora</taxon>
    </lineage>
</organism>
<dbReference type="GO" id="GO:0047490">
    <property type="term" value="F:pectin lyase activity"/>
    <property type="evidence" value="ECO:0007669"/>
    <property type="project" value="UniProtKB-EC"/>
</dbReference>
<dbReference type="Proteomes" id="UP001162031">
    <property type="component" value="Unassembled WGS sequence"/>
</dbReference>
<evidence type="ECO:0000313" key="9">
    <source>
        <dbReference type="Proteomes" id="UP001162031"/>
    </source>
</evidence>
<dbReference type="PANTHER" id="PTHR31683:SF67">
    <property type="entry name" value="PECTIN LYASE F-RELATED"/>
    <property type="match status" value="1"/>
</dbReference>
<keyword evidence="3" id="KW-0456">Lyase</keyword>
<name>A0AAV0UBV8_HYABA</name>
<comment type="function">
    <text evidence="5">Pectinolytic enzymes consist of four classes of enzymes: pectin lyase, polygalacturonase, pectin methylesterase and rhamnogalacturonase. Among pectinolytic enzymes, pectin lyase is the most important in depolymerization of pectin, since it cleaves internal glycosidic bonds of highly methylated pectins.</text>
</comment>
<keyword evidence="2" id="KW-0325">Glycoprotein</keyword>
<dbReference type="InterPro" id="IPR011050">
    <property type="entry name" value="Pectin_lyase_fold/virulence"/>
</dbReference>
<sequence>MCRIQYLYTFAAALAFAAKNAAGAFTVGSPLGLGAGTTGGSGGDVVYPTSNAELVAYLNDTRPFVVVLNRTFDFRGTEGTTTEIGCRPIKTRRCIAARNGFQGQDVILQEGGMKNTGGCTNGTEVTVTYDNAAIRRALVRDNKTIRGIGKNGVLIGKGLSLRNNVIVQNVHITELNPHLVWGGDAIFVPGSNGGTTVGNNVWLDHVKVSRVGRQMVATNSAGVAGMTISNSDFDGRTDFSSSCDGHHYWTFLFYGRKTAISMVNNYVRGTSGRSFKAGGVEGVNVVVHAVNNYWGDNSGHSFDVNANGYVLAEGNYFDNTTQPLLPGTKGDLYAYNGMDDADLCTSYLGRPCKANVLVNSGGFTSRNGALALEAMKAYPNIIDYSSVSTSTSNVEKQHVLPFGLPNSTKASTLSSTKDLAKEWAETTGNFGVGKLN</sequence>
<comment type="catalytic activity">
    <reaction evidence="4">
        <text>Eliminative cleavage of (1-&gt;4)-alpha-D-galacturonan methyl ester to give oligosaccharides with 4-deoxy-6-O-methyl-alpha-D-galact-4-enuronosyl groups at their non-reducing ends.</text>
        <dbReference type="EC" id="4.2.2.10"/>
    </reaction>
</comment>
<evidence type="ECO:0000256" key="2">
    <source>
        <dbReference type="ARBA" id="ARBA00023180"/>
    </source>
</evidence>
<dbReference type="EMBL" id="CANTFL010001216">
    <property type="protein sequence ID" value="CAI5734246.1"/>
    <property type="molecule type" value="Genomic_DNA"/>
</dbReference>
<dbReference type="Gene3D" id="2.160.20.10">
    <property type="entry name" value="Single-stranded right-handed beta-helix, Pectin lyase-like"/>
    <property type="match status" value="1"/>
</dbReference>
<gene>
    <name evidence="8" type="ORF">HBR001_LOCUS6094</name>
</gene>
<dbReference type="SUPFAM" id="SSF51126">
    <property type="entry name" value="Pectin lyase-like"/>
    <property type="match status" value="1"/>
</dbReference>
<evidence type="ECO:0000256" key="4">
    <source>
        <dbReference type="ARBA" id="ARBA00036818"/>
    </source>
</evidence>
<evidence type="ECO:0000313" key="8">
    <source>
        <dbReference type="EMBL" id="CAI5734246.1"/>
    </source>
</evidence>
<dbReference type="InterPro" id="IPR012334">
    <property type="entry name" value="Pectin_lyas_fold"/>
</dbReference>
<dbReference type="GO" id="GO:0030570">
    <property type="term" value="F:pectate lyase activity"/>
    <property type="evidence" value="ECO:0007669"/>
    <property type="project" value="InterPro"/>
</dbReference>
<keyword evidence="9" id="KW-1185">Reference proteome</keyword>
<keyword evidence="1" id="KW-1015">Disulfide bond</keyword>
<evidence type="ECO:0000256" key="5">
    <source>
        <dbReference type="ARBA" id="ARBA00037631"/>
    </source>
</evidence>
<evidence type="ECO:0000256" key="3">
    <source>
        <dbReference type="ARBA" id="ARBA00023239"/>
    </source>
</evidence>
<protein>
    <recommendedName>
        <fullName evidence="6">pectin lyase</fullName>
        <ecNumber evidence="6">4.2.2.10</ecNumber>
    </recommendedName>
</protein>
<feature type="domain" description="Pectate lyase" evidence="7">
    <location>
        <begin position="102"/>
        <end position="323"/>
    </location>
</feature>
<dbReference type="SMART" id="SM00656">
    <property type="entry name" value="Amb_all"/>
    <property type="match status" value="1"/>
</dbReference>